<feature type="transmembrane region" description="Helical" evidence="1">
    <location>
        <begin position="494"/>
        <end position="519"/>
    </location>
</feature>
<dbReference type="InterPro" id="IPR027417">
    <property type="entry name" value="P-loop_NTPase"/>
</dbReference>
<dbReference type="EMBL" id="JABELX010000011">
    <property type="protein sequence ID" value="NNH73782.1"/>
    <property type="molecule type" value="Genomic_DNA"/>
</dbReference>
<keyword evidence="1" id="KW-0472">Membrane</keyword>
<dbReference type="InterPro" id="IPR007111">
    <property type="entry name" value="NACHT_NTPase"/>
</dbReference>
<sequence>MSIDLEFQTSDGSSSDPADLLELNTIEQRYENLASPRRLVILGELGAGKTVTLNQLVLDLLARRSALSDSGRYDTPVPVRVGPSGWDGKQPFSEWMAIRLTTEYQVPRSVTAALMRKGYVLPVLDGLDEMDSDDTDPVHARSALELLSTTAPWSSRPLIVSCRTSAFYRLRESGGMPLVDAKIYVLKSLDPSNIWVQLENYRQRFDLPSTRWETVLDNIAEESDGSLARTLRTPLMLGLAADLLRSGDQEAVSSITVPAAPEEIERSLLSSWIRVAVGGIDESDRARSYGAAAVEGWLGNLAAHLDREQTAGRDGQEITLDQFWRLAGRGKCLAVHTAFILAVSLIVAGVLSLFPTASGFEWKLVMTFVLIFAPMGLVLYGLDSGLRIHAPGFRGVSERFAWKVPGHRRWRRGLQSASVIGGCALAFFAVITAIAWLLTPEAAVREVAAAYLLLSSLAVAFGIIAGLIVGFTTTFEERVALGRNERRPIREGQVAALLSGAAAFIIFGSAGAVAAPVVIGNNASAIQSGVQCAVWMAFVVWFVVGFNGQRFLAASLICRVNGKFCGRPAQFCNWARTAGILRVEGAGYRFRHAMLQEWLVSKARES</sequence>
<comment type="caution">
    <text evidence="3">The sequence shown here is derived from an EMBL/GenBank/DDBJ whole genome shotgun (WGS) entry which is preliminary data.</text>
</comment>
<dbReference type="SUPFAM" id="SSF52540">
    <property type="entry name" value="P-loop containing nucleoside triphosphate hydrolases"/>
    <property type="match status" value="1"/>
</dbReference>
<keyword evidence="4" id="KW-1185">Reference proteome</keyword>
<keyword evidence="1" id="KW-1133">Transmembrane helix</keyword>
<dbReference type="Proteomes" id="UP000586827">
    <property type="component" value="Unassembled WGS sequence"/>
</dbReference>
<name>A0A849C577_9NOCA</name>
<keyword evidence="1" id="KW-0812">Transmembrane</keyword>
<reference evidence="3 4" key="1">
    <citation type="submission" date="2020-05" db="EMBL/GenBank/DDBJ databases">
        <title>MicrobeNet Type strains.</title>
        <authorList>
            <person name="Nicholson A.C."/>
        </authorList>
    </citation>
    <scope>NUCLEOTIDE SEQUENCE [LARGE SCALE GENOMIC DNA]</scope>
    <source>
        <strain evidence="3 4">JCM 3224</strain>
    </source>
</reference>
<evidence type="ECO:0000313" key="3">
    <source>
        <dbReference type="EMBL" id="NNH73782.1"/>
    </source>
</evidence>
<dbReference type="RefSeq" id="WP_169815065.1">
    <property type="nucleotide sequence ID" value="NZ_JABELX010000011.1"/>
</dbReference>
<feature type="transmembrane region" description="Helical" evidence="1">
    <location>
        <begin position="333"/>
        <end position="354"/>
    </location>
</feature>
<dbReference type="AlphaFoldDB" id="A0A849C577"/>
<dbReference type="Gene3D" id="3.40.50.300">
    <property type="entry name" value="P-loop containing nucleotide triphosphate hydrolases"/>
    <property type="match status" value="1"/>
</dbReference>
<gene>
    <name evidence="3" type="ORF">HLB23_28675</name>
</gene>
<accession>A0A849C577</accession>
<proteinExistence type="predicted"/>
<evidence type="ECO:0000313" key="4">
    <source>
        <dbReference type="Proteomes" id="UP000586827"/>
    </source>
</evidence>
<feature type="domain" description="NACHT" evidence="2">
    <location>
        <begin position="37"/>
        <end position="193"/>
    </location>
</feature>
<evidence type="ECO:0000259" key="2">
    <source>
        <dbReference type="Pfam" id="PF05729"/>
    </source>
</evidence>
<dbReference type="Pfam" id="PF05729">
    <property type="entry name" value="NACHT"/>
    <property type="match status" value="1"/>
</dbReference>
<feature type="transmembrane region" description="Helical" evidence="1">
    <location>
        <begin position="525"/>
        <end position="546"/>
    </location>
</feature>
<feature type="transmembrane region" description="Helical" evidence="1">
    <location>
        <begin position="450"/>
        <end position="473"/>
    </location>
</feature>
<evidence type="ECO:0000256" key="1">
    <source>
        <dbReference type="SAM" id="Phobius"/>
    </source>
</evidence>
<feature type="transmembrane region" description="Helical" evidence="1">
    <location>
        <begin position="360"/>
        <end position="382"/>
    </location>
</feature>
<organism evidence="3 4">
    <name type="scientific">Nocardia uniformis</name>
    <dbReference type="NCBI Taxonomy" id="53432"/>
    <lineage>
        <taxon>Bacteria</taxon>
        <taxon>Bacillati</taxon>
        <taxon>Actinomycetota</taxon>
        <taxon>Actinomycetes</taxon>
        <taxon>Mycobacteriales</taxon>
        <taxon>Nocardiaceae</taxon>
        <taxon>Nocardia</taxon>
    </lineage>
</organism>
<feature type="transmembrane region" description="Helical" evidence="1">
    <location>
        <begin position="417"/>
        <end position="438"/>
    </location>
</feature>
<protein>
    <submittedName>
        <fullName evidence="3">NACHT domain-containing protein</fullName>
    </submittedName>
</protein>